<name>X1FWB9_9ZZZZ</name>
<dbReference type="PANTHER" id="PTHR30562:SF1">
    <property type="entry name" value="UVRABC SYSTEM PROTEIN C"/>
    <property type="match status" value="1"/>
</dbReference>
<dbReference type="Pfam" id="PF08459">
    <property type="entry name" value="UvrC_RNaseH_dom"/>
    <property type="match status" value="1"/>
</dbReference>
<dbReference type="PROSITE" id="PS50165">
    <property type="entry name" value="UVRC"/>
    <property type="match status" value="1"/>
</dbReference>
<dbReference type="SUPFAM" id="SSF47781">
    <property type="entry name" value="RuvA domain 2-like"/>
    <property type="match status" value="1"/>
</dbReference>
<gene>
    <name evidence="2" type="ORF">S03H2_10661</name>
</gene>
<evidence type="ECO:0000259" key="1">
    <source>
        <dbReference type="PROSITE" id="PS50165"/>
    </source>
</evidence>
<comment type="caution">
    <text evidence="2">The sequence shown here is derived from an EMBL/GenBank/DDBJ whole genome shotgun (WGS) entry which is preliminary data.</text>
</comment>
<protein>
    <recommendedName>
        <fullName evidence="1">UvrC family homology region profile domain-containing protein</fullName>
    </recommendedName>
</protein>
<dbReference type="Pfam" id="PF14520">
    <property type="entry name" value="HHH_5"/>
    <property type="match status" value="1"/>
</dbReference>
<dbReference type="EMBL" id="BARU01005471">
    <property type="protein sequence ID" value="GAH36855.1"/>
    <property type="molecule type" value="Genomic_DNA"/>
</dbReference>
<dbReference type="Gene3D" id="3.30.420.340">
    <property type="entry name" value="UvrC, RNAse H endonuclease domain"/>
    <property type="match status" value="1"/>
</dbReference>
<feature type="non-terminal residue" evidence="2">
    <location>
        <position position="1"/>
    </location>
</feature>
<dbReference type="Gene3D" id="1.10.150.20">
    <property type="entry name" value="5' to 3' exonuclease, C-terminal subdomain"/>
    <property type="match status" value="1"/>
</dbReference>
<proteinExistence type="predicted"/>
<feature type="domain" description="UvrC family homology region profile" evidence="1">
    <location>
        <begin position="1"/>
        <end position="70"/>
    </location>
</feature>
<sequence>FTDGLADKDAYRRFKMRATAGKPDDYAMMGEMLQRRLNRGAQGDEKFLPLPDLVLVDGGKGQLGVALEALREEEMEEIPVAALAKREEEVYVPEQSEPLDTDAHPRAHFLLQRIRDEAHRFAIQYHKGLRGKAMTRSVLDDIPGIGPRRRQELLKAFPSVHAMSQASVDELAALPAMNRQAAQNVVEYLSGLTP</sequence>
<evidence type="ECO:0000313" key="2">
    <source>
        <dbReference type="EMBL" id="GAH36855.1"/>
    </source>
</evidence>
<dbReference type="InterPro" id="IPR038476">
    <property type="entry name" value="UvrC_RNase_H_dom_sf"/>
</dbReference>
<organism evidence="2">
    <name type="scientific">marine sediment metagenome</name>
    <dbReference type="NCBI Taxonomy" id="412755"/>
    <lineage>
        <taxon>unclassified sequences</taxon>
        <taxon>metagenomes</taxon>
        <taxon>ecological metagenomes</taxon>
    </lineage>
</organism>
<dbReference type="InterPro" id="IPR010994">
    <property type="entry name" value="RuvA_2-like"/>
</dbReference>
<dbReference type="InterPro" id="IPR050066">
    <property type="entry name" value="UvrABC_protein_C"/>
</dbReference>
<dbReference type="AlphaFoldDB" id="X1FWB9"/>
<dbReference type="GO" id="GO:0006974">
    <property type="term" value="P:DNA damage response"/>
    <property type="evidence" value="ECO:0007669"/>
    <property type="project" value="TreeGrafter"/>
</dbReference>
<dbReference type="GO" id="GO:0009380">
    <property type="term" value="C:excinuclease repair complex"/>
    <property type="evidence" value="ECO:0007669"/>
    <property type="project" value="TreeGrafter"/>
</dbReference>
<dbReference type="PANTHER" id="PTHR30562">
    <property type="entry name" value="UVRC/OXIDOREDUCTASE"/>
    <property type="match status" value="1"/>
</dbReference>
<dbReference type="GO" id="GO:0009381">
    <property type="term" value="F:excinuclease ABC activity"/>
    <property type="evidence" value="ECO:0007669"/>
    <property type="project" value="InterPro"/>
</dbReference>
<dbReference type="InterPro" id="IPR001162">
    <property type="entry name" value="UvrC_RNase_H_dom"/>
</dbReference>
<reference evidence="2" key="1">
    <citation type="journal article" date="2014" name="Front. Microbiol.">
        <title>High frequency of phylogenetically diverse reductive dehalogenase-homologous genes in deep subseafloor sedimentary metagenomes.</title>
        <authorList>
            <person name="Kawai M."/>
            <person name="Futagami T."/>
            <person name="Toyoda A."/>
            <person name="Takaki Y."/>
            <person name="Nishi S."/>
            <person name="Hori S."/>
            <person name="Arai W."/>
            <person name="Tsubouchi T."/>
            <person name="Morono Y."/>
            <person name="Uchiyama I."/>
            <person name="Ito T."/>
            <person name="Fujiyama A."/>
            <person name="Inagaki F."/>
            <person name="Takami H."/>
        </authorList>
    </citation>
    <scope>NUCLEOTIDE SEQUENCE</scope>
    <source>
        <strain evidence="2">Expedition CK06-06</strain>
    </source>
</reference>
<accession>X1FWB9</accession>